<dbReference type="Proteomes" id="UP000006552">
    <property type="component" value="Chromosome"/>
</dbReference>
<dbReference type="KEGG" id="eba:ebA627"/>
<accession>Q5P8B1</accession>
<evidence type="ECO:0000313" key="2">
    <source>
        <dbReference type="Proteomes" id="UP000006552"/>
    </source>
</evidence>
<protein>
    <submittedName>
        <fullName evidence="1">Uncharacterized protein</fullName>
    </submittedName>
</protein>
<dbReference type="HOGENOM" id="CLU_2931065_0_0_4"/>
<dbReference type="EMBL" id="CR555306">
    <property type="protein sequence ID" value="CAI06448.1"/>
    <property type="molecule type" value="Genomic_DNA"/>
</dbReference>
<proteinExistence type="predicted"/>
<name>Q5P8B1_AROAE</name>
<sequence length="60" mass="6396">MKPANASSMSICKFEPPTWITPPGAGLLSFPGGWTAASGWSLTTEFHHAMLLVGFKFGPM</sequence>
<organism evidence="1 2">
    <name type="scientific">Aromatoleum aromaticum (strain DSM 19018 / LMG 30748 / EbN1)</name>
    <name type="common">Azoarcus sp. (strain EbN1)</name>
    <dbReference type="NCBI Taxonomy" id="76114"/>
    <lineage>
        <taxon>Bacteria</taxon>
        <taxon>Pseudomonadati</taxon>
        <taxon>Pseudomonadota</taxon>
        <taxon>Betaproteobacteria</taxon>
        <taxon>Rhodocyclales</taxon>
        <taxon>Rhodocyclaceae</taxon>
        <taxon>Aromatoleum</taxon>
    </lineage>
</organism>
<gene>
    <name evidence="1" type="ORF">ebA627</name>
</gene>
<evidence type="ECO:0000313" key="1">
    <source>
        <dbReference type="EMBL" id="CAI06448.1"/>
    </source>
</evidence>
<dbReference type="AlphaFoldDB" id="Q5P8B1"/>
<reference evidence="1 2" key="1">
    <citation type="journal article" date="2005" name="Arch. Microbiol.">
        <title>The genome sequence of an anaerobic aromatic-degrading denitrifying bacterium, strain EbN1.</title>
        <authorList>
            <person name="Rabus R."/>
            <person name="Kube M."/>
            <person name="Heider J."/>
            <person name="Beck A."/>
            <person name="Heitmann K."/>
            <person name="Widdel F."/>
            <person name="Reinhardt R."/>
        </authorList>
    </citation>
    <scope>NUCLEOTIDE SEQUENCE [LARGE SCALE GENOMIC DNA]</scope>
    <source>
        <strain evidence="1 2">EbN1</strain>
    </source>
</reference>
<keyword evidence="2" id="KW-1185">Reference proteome</keyword>